<feature type="transmembrane region" description="Helical" evidence="2">
    <location>
        <begin position="65"/>
        <end position="82"/>
    </location>
</feature>
<dbReference type="SUPFAM" id="SSF52833">
    <property type="entry name" value="Thioredoxin-like"/>
    <property type="match status" value="1"/>
</dbReference>
<dbReference type="FunFam" id="3.40.30.10:FF:000013">
    <property type="entry name" value="Blast:Protein SCO1 homolog, mitochondrial"/>
    <property type="match status" value="1"/>
</dbReference>
<keyword evidence="2" id="KW-0812">Transmembrane</keyword>
<accession>A0A1D1ZL41</accession>
<sequence>MFSSRLLGVPLRSTCRVAFSRSLCRRGLNHQGMQFRSYSGSKIPRDKTNVTVVDESLSSWSLKDFIIPPAVLLVLGAGIWFIHKNDERRATTGLNKVKRFERNPEGIWPYGGPFRLVNTENELVTEADLLGGWILMLFGYTSSPDVGPEEVQKMAEIIDILDHQHNLKITPVFISIDPQRDSPAQLRAYLREFHPKIVGLTGPVTAVRQIAQEFRVFFKKVEEEGQDYLIESTNDMILLNPKMEIVGRFGVRYDAEQLSYAVLKEVKKAAK</sequence>
<gene>
    <name evidence="3" type="primary">HCC2_2</name>
    <name evidence="3" type="ORF">g.53650</name>
</gene>
<dbReference type="CDD" id="cd02968">
    <property type="entry name" value="SCO"/>
    <property type="match status" value="1"/>
</dbReference>
<reference evidence="3" key="1">
    <citation type="submission" date="2015-07" db="EMBL/GenBank/DDBJ databases">
        <title>Transcriptome Assembly of Anthurium amnicola.</title>
        <authorList>
            <person name="Suzuki J."/>
        </authorList>
    </citation>
    <scope>NUCLEOTIDE SEQUENCE</scope>
</reference>
<dbReference type="AlphaFoldDB" id="A0A1D1ZL41"/>
<evidence type="ECO:0000256" key="2">
    <source>
        <dbReference type="SAM" id="Phobius"/>
    </source>
</evidence>
<dbReference type="GO" id="GO:0005739">
    <property type="term" value="C:mitochondrion"/>
    <property type="evidence" value="ECO:0007669"/>
    <property type="project" value="GOC"/>
</dbReference>
<name>A0A1D1ZL41_9ARAE</name>
<organism evidence="3">
    <name type="scientific">Anthurium amnicola</name>
    <dbReference type="NCBI Taxonomy" id="1678845"/>
    <lineage>
        <taxon>Eukaryota</taxon>
        <taxon>Viridiplantae</taxon>
        <taxon>Streptophyta</taxon>
        <taxon>Embryophyta</taxon>
        <taxon>Tracheophyta</taxon>
        <taxon>Spermatophyta</taxon>
        <taxon>Magnoliopsida</taxon>
        <taxon>Liliopsida</taxon>
        <taxon>Araceae</taxon>
        <taxon>Pothoideae</taxon>
        <taxon>Potheae</taxon>
        <taxon>Anthurium</taxon>
    </lineage>
</organism>
<protein>
    <submittedName>
        <fullName evidence="3">Protein SCO1 2, mitochondrial</fullName>
    </submittedName>
</protein>
<keyword evidence="2" id="KW-0472">Membrane</keyword>
<dbReference type="PANTHER" id="PTHR12151">
    <property type="entry name" value="ELECTRON TRANSPORT PROTIN SCO1/SENC FAMILY MEMBER"/>
    <property type="match status" value="1"/>
</dbReference>
<dbReference type="PANTHER" id="PTHR12151:SF1">
    <property type="entry name" value="PROTEIN SCO1 HOMOLOG 2, MITOCHONDRIAL"/>
    <property type="match status" value="1"/>
</dbReference>
<comment type="similarity">
    <text evidence="1">Belongs to the SCO1/2 family.</text>
</comment>
<proteinExistence type="inferred from homology"/>
<evidence type="ECO:0000313" key="3">
    <source>
        <dbReference type="EMBL" id="JAT67618.1"/>
    </source>
</evidence>
<evidence type="ECO:0000256" key="1">
    <source>
        <dbReference type="ARBA" id="ARBA00010996"/>
    </source>
</evidence>
<keyword evidence="2" id="KW-1133">Transmembrane helix</keyword>
<dbReference type="EMBL" id="GDJX01000318">
    <property type="protein sequence ID" value="JAT67618.1"/>
    <property type="molecule type" value="Transcribed_RNA"/>
</dbReference>
<dbReference type="Gene3D" id="3.40.30.10">
    <property type="entry name" value="Glutaredoxin"/>
    <property type="match status" value="1"/>
</dbReference>
<dbReference type="Pfam" id="PF02630">
    <property type="entry name" value="SCO1-SenC"/>
    <property type="match status" value="1"/>
</dbReference>
<dbReference type="InterPro" id="IPR036249">
    <property type="entry name" value="Thioredoxin-like_sf"/>
</dbReference>
<dbReference type="GO" id="GO:0033617">
    <property type="term" value="P:mitochondrial respiratory chain complex IV assembly"/>
    <property type="evidence" value="ECO:0007669"/>
    <property type="project" value="TreeGrafter"/>
</dbReference>
<dbReference type="InterPro" id="IPR003782">
    <property type="entry name" value="SCO1/SenC"/>
</dbReference>